<accession>A0A6J3MEB0</accession>
<organism evidence="3">
    <name type="scientific">Dissoconium aciculare CBS 342.82</name>
    <dbReference type="NCBI Taxonomy" id="1314786"/>
    <lineage>
        <taxon>Eukaryota</taxon>
        <taxon>Fungi</taxon>
        <taxon>Dikarya</taxon>
        <taxon>Ascomycota</taxon>
        <taxon>Pezizomycotina</taxon>
        <taxon>Dothideomycetes</taxon>
        <taxon>Dothideomycetidae</taxon>
        <taxon>Mycosphaerellales</taxon>
        <taxon>Dissoconiaceae</taxon>
        <taxon>Dissoconium</taxon>
    </lineage>
</organism>
<reference evidence="3" key="3">
    <citation type="submission" date="2025-08" db="UniProtKB">
        <authorList>
            <consortium name="RefSeq"/>
        </authorList>
    </citation>
    <scope>IDENTIFICATION</scope>
    <source>
        <strain evidence="3">CBS 342.82</strain>
    </source>
</reference>
<gene>
    <name evidence="3" type="ORF">K489DRAFT_150817</name>
</gene>
<protein>
    <submittedName>
        <fullName evidence="3">Uncharacterized protein</fullName>
    </submittedName>
</protein>
<dbReference type="AlphaFoldDB" id="A0A6J3MEB0"/>
<name>A0A6J3MEB0_9PEZI</name>
<dbReference type="GeneID" id="54357019"/>
<evidence type="ECO:0000313" key="2">
    <source>
        <dbReference type="Proteomes" id="UP000504637"/>
    </source>
</evidence>
<proteinExistence type="predicted"/>
<keyword evidence="2" id="KW-1185">Reference proteome</keyword>
<dbReference type="RefSeq" id="XP_033462223.1">
    <property type="nucleotide sequence ID" value="XM_033599220.1"/>
</dbReference>
<evidence type="ECO:0000256" key="1">
    <source>
        <dbReference type="SAM" id="MobiDB-lite"/>
    </source>
</evidence>
<feature type="region of interest" description="Disordered" evidence="1">
    <location>
        <begin position="113"/>
        <end position="139"/>
    </location>
</feature>
<evidence type="ECO:0000313" key="3">
    <source>
        <dbReference type="RefSeq" id="XP_033462223.1"/>
    </source>
</evidence>
<feature type="compositionally biased region" description="Polar residues" evidence="1">
    <location>
        <begin position="113"/>
        <end position="124"/>
    </location>
</feature>
<dbReference type="Proteomes" id="UP000504637">
    <property type="component" value="Unplaced"/>
</dbReference>
<reference evidence="3" key="2">
    <citation type="submission" date="2020-04" db="EMBL/GenBank/DDBJ databases">
        <authorList>
            <consortium name="NCBI Genome Project"/>
        </authorList>
    </citation>
    <scope>NUCLEOTIDE SEQUENCE</scope>
    <source>
        <strain evidence="3">CBS 342.82</strain>
    </source>
</reference>
<reference evidence="3" key="1">
    <citation type="submission" date="2020-01" db="EMBL/GenBank/DDBJ databases">
        <authorList>
            <consortium name="DOE Joint Genome Institute"/>
            <person name="Haridas S."/>
            <person name="Albert R."/>
            <person name="Binder M."/>
            <person name="Bloem J."/>
            <person name="Labutti K."/>
            <person name="Salamov A."/>
            <person name="Andreopoulos B."/>
            <person name="Baker S.E."/>
            <person name="Barry K."/>
            <person name="Bills G."/>
            <person name="Bluhm B.H."/>
            <person name="Cannon C."/>
            <person name="Castanera R."/>
            <person name="Culley D.E."/>
            <person name="Daum C."/>
            <person name="Ezra D."/>
            <person name="Gonzalez J.B."/>
            <person name="Henrissat B."/>
            <person name="Kuo A."/>
            <person name="Liang C."/>
            <person name="Lipzen A."/>
            <person name="Lutzoni F."/>
            <person name="Magnuson J."/>
            <person name="Mondo S."/>
            <person name="Nolan M."/>
            <person name="Ohm R."/>
            <person name="Pangilinan J."/>
            <person name="Park H.-J."/>
            <person name="Ramirez L."/>
            <person name="Alfaro M."/>
            <person name="Sun H."/>
            <person name="Tritt A."/>
            <person name="Yoshinaga Y."/>
            <person name="Zwiers L.-H."/>
            <person name="Turgeon B.G."/>
            <person name="Goodwin S.B."/>
            <person name="Spatafora J.W."/>
            <person name="Crous P.W."/>
            <person name="Grigoriev I.V."/>
        </authorList>
    </citation>
    <scope>NUCLEOTIDE SEQUENCE</scope>
    <source>
        <strain evidence="3">CBS 342.82</strain>
    </source>
</reference>
<sequence length="156" mass="17330">MAYPCRTRAASVRWNRIANCAVQQTNWTDLREAHAVQISVTGVVKPTSYLTFTPYEPSLSGTCVDLSGTFDGRKPTTRECNPCEDVRLTACCLERRGDGCCCLVQRASSSLVTEAQTAQQTPRASASKRQRNLPKQPMLLPVRASTWQATFKSTRR</sequence>